<accession>A0A0M3DCU7</accession>
<dbReference type="EMBL" id="LBBT01000354">
    <property type="protein sequence ID" value="KKX99935.1"/>
    <property type="molecule type" value="Genomic_DNA"/>
</dbReference>
<dbReference type="RefSeq" id="WP_046824301.1">
    <property type="nucleotide sequence ID" value="NZ_LBBT01000354.1"/>
</dbReference>
<dbReference type="AlphaFoldDB" id="A0A0M3DCU7"/>
<organism evidence="1 2">
    <name type="scientific">Paraclostridium benzoelyticum</name>
    <dbReference type="NCBI Taxonomy" id="1629550"/>
    <lineage>
        <taxon>Bacteria</taxon>
        <taxon>Bacillati</taxon>
        <taxon>Bacillota</taxon>
        <taxon>Clostridia</taxon>
        <taxon>Peptostreptococcales</taxon>
        <taxon>Peptostreptococcaceae</taxon>
        <taxon>Paraclostridium</taxon>
    </lineage>
</organism>
<proteinExistence type="predicted"/>
<protein>
    <submittedName>
        <fullName evidence="1">Uncharacterized protein</fullName>
    </submittedName>
</protein>
<dbReference type="Proteomes" id="UP000034407">
    <property type="component" value="Unassembled WGS sequence"/>
</dbReference>
<evidence type="ECO:0000313" key="2">
    <source>
        <dbReference type="Proteomes" id="UP000034407"/>
    </source>
</evidence>
<dbReference type="PATRIC" id="fig|1629550.3.peg.2919"/>
<keyword evidence="2" id="KW-1185">Reference proteome</keyword>
<name>A0A0M3DCU7_9FIRM</name>
<sequence length="79" mass="9495">MGKCHVISAKRMGWEQMYDYYTFPVNEYNKEEAMDQFCIVQKETMKNNGQWYPYTAYEYNGEIYHSIIYSGIADESEFD</sequence>
<reference evidence="1 2" key="1">
    <citation type="submission" date="2015-04" db="EMBL/GenBank/DDBJ databases">
        <title>Microcin producing Clostridium sp. JC272T.</title>
        <authorList>
            <person name="Jyothsna T."/>
            <person name="Sasikala C."/>
            <person name="Ramana C."/>
        </authorList>
    </citation>
    <scope>NUCLEOTIDE SEQUENCE [LARGE SCALE GENOMIC DNA]</scope>
    <source>
        <strain evidence="1 2">JC272</strain>
    </source>
</reference>
<dbReference type="OrthoDB" id="2084581at2"/>
<evidence type="ECO:0000313" key="1">
    <source>
        <dbReference type="EMBL" id="KKX99935.1"/>
    </source>
</evidence>
<gene>
    <name evidence="1" type="ORF">VN21_16935</name>
</gene>
<comment type="caution">
    <text evidence="1">The sequence shown here is derived from an EMBL/GenBank/DDBJ whole genome shotgun (WGS) entry which is preliminary data.</text>
</comment>